<dbReference type="InterPro" id="IPR013757">
    <property type="entry name" value="Topo_IIA_A_a_sf"/>
</dbReference>
<evidence type="ECO:0000256" key="10">
    <source>
        <dbReference type="PROSITE-ProRule" id="PRU01384"/>
    </source>
</evidence>
<evidence type="ECO:0000256" key="6">
    <source>
        <dbReference type="ARBA" id="ARBA00023029"/>
    </source>
</evidence>
<evidence type="ECO:0000256" key="8">
    <source>
        <dbReference type="ARBA" id="ARBA00023235"/>
    </source>
</evidence>
<comment type="function">
    <text evidence="9">A type II topoisomerase that negatively supercoils closed circular double-stranded (ds) DNA in an ATP-dependent manner to modulate DNA topology and maintain chromosomes in an underwound state. Negative supercoiling favors strand separation, and DNA replication, transcription, recombination and repair, all of which involve strand separation. Also able to catalyze the interconversion of other topological isomers of dsDNA rings, including catenanes and knotted rings. Type II topoisomerases break and join 2 DNA strands simultaneously in an ATP-dependent manner.</text>
</comment>
<dbReference type="FunFam" id="2.120.10.90:FF:000004">
    <property type="entry name" value="DNA gyrase subunit A"/>
    <property type="match status" value="1"/>
</dbReference>
<dbReference type="GO" id="GO:0009330">
    <property type="term" value="C:DNA topoisomerase type II (double strand cut, ATP-hydrolyzing) complex"/>
    <property type="evidence" value="ECO:0007669"/>
    <property type="project" value="TreeGrafter"/>
</dbReference>
<organism evidence="13 14">
    <name type="scientific">Psychrobacillus insolitus</name>
    <dbReference type="NCBI Taxonomy" id="1461"/>
    <lineage>
        <taxon>Bacteria</taxon>
        <taxon>Bacillati</taxon>
        <taxon>Bacillota</taxon>
        <taxon>Bacilli</taxon>
        <taxon>Bacillales</taxon>
        <taxon>Bacillaceae</taxon>
        <taxon>Psychrobacillus</taxon>
    </lineage>
</organism>
<feature type="region of interest" description="Disordered" evidence="11">
    <location>
        <begin position="807"/>
        <end position="838"/>
    </location>
</feature>
<feature type="compositionally biased region" description="Acidic residues" evidence="11">
    <location>
        <begin position="809"/>
        <end position="838"/>
    </location>
</feature>
<dbReference type="InterPro" id="IPR002205">
    <property type="entry name" value="Topo_IIA_dom_A"/>
</dbReference>
<dbReference type="NCBIfam" id="NF004043">
    <property type="entry name" value="PRK05560.1"/>
    <property type="match status" value="1"/>
</dbReference>
<accession>A0A2W7N478</accession>
<feature type="active site" description="O-(5'-phospho-DNA)-tyrosine intermediate" evidence="9 10">
    <location>
        <position position="123"/>
    </location>
</feature>
<keyword evidence="3 9" id="KW-0963">Cytoplasm</keyword>
<dbReference type="InterPro" id="IPR006691">
    <property type="entry name" value="GyrA/parC_rep"/>
</dbReference>
<keyword evidence="8 9" id="KW-0413">Isomerase</keyword>
<dbReference type="Pfam" id="PF03989">
    <property type="entry name" value="DNA_gyraseA_C"/>
    <property type="match status" value="6"/>
</dbReference>
<dbReference type="GO" id="GO:0005737">
    <property type="term" value="C:cytoplasm"/>
    <property type="evidence" value="ECO:0007669"/>
    <property type="project" value="UniProtKB-SubCell"/>
</dbReference>
<evidence type="ECO:0000313" key="13">
    <source>
        <dbReference type="EMBL" id="PZX03751.1"/>
    </source>
</evidence>
<comment type="catalytic activity">
    <reaction evidence="1 9 10">
        <text>ATP-dependent breakage, passage and rejoining of double-stranded DNA.</text>
        <dbReference type="EC" id="5.6.2.2"/>
    </reaction>
</comment>
<dbReference type="GO" id="GO:0034335">
    <property type="term" value="F:DNA negative supercoiling activity"/>
    <property type="evidence" value="ECO:0007669"/>
    <property type="project" value="UniProtKB-ARBA"/>
</dbReference>
<dbReference type="Gene3D" id="3.30.1360.40">
    <property type="match status" value="1"/>
</dbReference>
<proteinExistence type="inferred from homology"/>
<dbReference type="InterPro" id="IPR035516">
    <property type="entry name" value="Gyrase/topoIV_suA_C"/>
</dbReference>
<evidence type="ECO:0000256" key="2">
    <source>
        <dbReference type="ARBA" id="ARBA00008263"/>
    </source>
</evidence>
<dbReference type="AlphaFoldDB" id="A0A2W7N478"/>
<dbReference type="InterPro" id="IPR013760">
    <property type="entry name" value="Topo_IIA-like_dom_sf"/>
</dbReference>
<dbReference type="Gene3D" id="1.10.268.10">
    <property type="entry name" value="Topoisomerase, domain 3"/>
    <property type="match status" value="1"/>
</dbReference>
<dbReference type="EMBL" id="QKZI01000006">
    <property type="protein sequence ID" value="PZX03751.1"/>
    <property type="molecule type" value="Genomic_DNA"/>
</dbReference>
<dbReference type="GO" id="GO:0003677">
    <property type="term" value="F:DNA binding"/>
    <property type="evidence" value="ECO:0007669"/>
    <property type="project" value="UniProtKB-UniRule"/>
</dbReference>
<dbReference type="NCBIfam" id="TIGR01063">
    <property type="entry name" value="gyrA"/>
    <property type="match status" value="1"/>
</dbReference>
<dbReference type="FunFam" id="3.30.1360.40:FF:000002">
    <property type="entry name" value="DNA gyrase subunit A"/>
    <property type="match status" value="1"/>
</dbReference>
<feature type="domain" description="Topo IIA-type catalytic" evidence="12">
    <location>
        <begin position="35"/>
        <end position="500"/>
    </location>
</feature>
<dbReference type="GO" id="GO:0005524">
    <property type="term" value="F:ATP binding"/>
    <property type="evidence" value="ECO:0007669"/>
    <property type="project" value="UniProtKB-UniRule"/>
</dbReference>
<dbReference type="GO" id="GO:0005694">
    <property type="term" value="C:chromosome"/>
    <property type="evidence" value="ECO:0007669"/>
    <property type="project" value="InterPro"/>
</dbReference>
<evidence type="ECO:0000313" key="14">
    <source>
        <dbReference type="Proteomes" id="UP000248646"/>
    </source>
</evidence>
<comment type="caution">
    <text evidence="13">The sequence shown here is derived from an EMBL/GenBank/DDBJ whole genome shotgun (WGS) entry which is preliminary data.</text>
</comment>
<gene>
    <name evidence="9" type="primary">gyrA</name>
    <name evidence="13" type="ORF">C7437_106177</name>
</gene>
<comment type="miscellaneous">
    <text evidence="9">Few gyrases are as efficient as E.coli at forming negative supercoils. Not all organisms have 2 type II topoisomerases; in organisms with a single type II topoisomerase this enzyme also has to decatenate newly replicated chromosomes.</text>
</comment>
<dbReference type="InterPro" id="IPR013758">
    <property type="entry name" value="Topo_IIA_A/C_ab"/>
</dbReference>
<comment type="subunit">
    <text evidence="9">Heterotetramer, composed of two GyrA and two GyrB chains. In the heterotetramer, GyrA contains the active site tyrosine that forms a transient covalent intermediate with DNA, while GyrB binds cofactors and catalyzes ATP hydrolysis.</text>
</comment>
<dbReference type="SUPFAM" id="SSF101904">
    <property type="entry name" value="GyrA/ParC C-terminal domain-like"/>
    <property type="match status" value="1"/>
</dbReference>
<dbReference type="PANTHER" id="PTHR43493">
    <property type="entry name" value="DNA GYRASE/TOPOISOMERASE SUBUNIT A"/>
    <property type="match status" value="1"/>
</dbReference>
<dbReference type="FunFam" id="1.10.268.10:FF:000001">
    <property type="entry name" value="DNA gyrase subunit A"/>
    <property type="match status" value="1"/>
</dbReference>
<dbReference type="Gene3D" id="3.90.199.10">
    <property type="entry name" value="Topoisomerase II, domain 5"/>
    <property type="match status" value="1"/>
</dbReference>
<dbReference type="EC" id="5.6.2.2" evidence="9"/>
<dbReference type="Gene3D" id="2.120.10.90">
    <property type="entry name" value="DNA gyrase/topoisomerase IV, subunit A, C-terminal"/>
    <property type="match status" value="1"/>
</dbReference>
<dbReference type="PROSITE" id="PS52040">
    <property type="entry name" value="TOPO_IIA"/>
    <property type="match status" value="1"/>
</dbReference>
<evidence type="ECO:0000256" key="1">
    <source>
        <dbReference type="ARBA" id="ARBA00000185"/>
    </source>
</evidence>
<dbReference type="GO" id="GO:0006261">
    <property type="term" value="P:DNA-templated DNA replication"/>
    <property type="evidence" value="ECO:0007669"/>
    <property type="project" value="UniProtKB-UniRule"/>
</dbReference>
<keyword evidence="4 9" id="KW-0547">Nucleotide-binding</keyword>
<evidence type="ECO:0000256" key="5">
    <source>
        <dbReference type="ARBA" id="ARBA00022840"/>
    </source>
</evidence>
<evidence type="ECO:0000256" key="11">
    <source>
        <dbReference type="SAM" id="MobiDB-lite"/>
    </source>
</evidence>
<comment type="similarity">
    <text evidence="2 9">Belongs to the type II topoisomerase GyrA/ParC subunit family.</text>
</comment>
<dbReference type="NCBIfam" id="NF004044">
    <property type="entry name" value="PRK05561.1"/>
    <property type="match status" value="1"/>
</dbReference>
<dbReference type="Pfam" id="PF00521">
    <property type="entry name" value="DNA_topoisoIV"/>
    <property type="match status" value="1"/>
</dbReference>
<dbReference type="FunFam" id="3.90.199.10:FF:000001">
    <property type="entry name" value="DNA gyrase subunit A"/>
    <property type="match status" value="1"/>
</dbReference>
<feature type="short sequence motif" description="GyrA-box" evidence="9">
    <location>
        <begin position="527"/>
        <end position="533"/>
    </location>
</feature>
<dbReference type="SMART" id="SM00434">
    <property type="entry name" value="TOP4c"/>
    <property type="match status" value="1"/>
</dbReference>
<dbReference type="CDD" id="cd00187">
    <property type="entry name" value="TOP4c"/>
    <property type="match status" value="1"/>
</dbReference>
<sequence length="838" mass="94019">MSDISNKGVRGINISQEMRTSFLDYAMSVIVSRALPDVRDGLKPVHRRILYGMQELGNTPDKPHKKSARIVGDVMGKYHPHGDSSIYEAMVRMAQDFSYRYMLVDGHGNFGSVDGDGAAAMRYTESRMSKIALEMLRDINKNTIDYKDNYDGQEKEPVVLPSRYPNLLVNGASGIAVGMATNIPSHNLGEVIDGVLALSENPAITIEELTTIIPGPDFPTGGIILGRSGIRRAYETGRGSILIRAKVEMEQKASGKEVIIVRELPYQVNKARLIEKIAELVRDKKIDGITHLADESDRNGMRIVIEVRKDANSHVLLNNLYKQTALQSSFGVNMLALVDNQPKVLNIKEMLYHYLEHQKVVIRRRTEFELKKAEDRAHILEGLRIALDHIDEIIKLIRGSQTGEEAKNGLMDRFQLSERQAQAILDMRLQRLTGLERDKIEEEYKALVKLMEDLRFILANEYRVIEIIREEILEIKNRYADKRRTEIVAGGAEVLEDEDLIPVENSVLTLTNKGYIKRLPANTYKSQKRGGRGVQGMGTNENDFVEHLLYTSTHDTILFFTNKGKVYRARGFEIPEYGRTAKGLPIINLLGIDKDEQVTAMIPMASFEEDSYFIFTTSLGVTKRTPVSGFAHIRANGLIAISLREEDELIAVRLTDGKKQIIIGTRQGKLVRFEETDIRSMGRTAGGVRGIRLKEDDYVVGMEIIEPDQEILVVTENGYGKRTPESEYRLQSRGGMGVKTCQITEKNGPLSAVKAVSGTEDLMLITINGMLIRMDVNDISITGRSTQGVRLMRLAADELIATVAKVEKEDDEEDIEVETEGETSIDEVEENTTEDSNK</sequence>
<comment type="subcellular location">
    <subcellularLocation>
        <location evidence="9">Cytoplasm</location>
    </subcellularLocation>
</comment>
<reference evidence="13 14" key="1">
    <citation type="submission" date="2018-06" db="EMBL/GenBank/DDBJ databases">
        <title>Genomic Encyclopedia of Type Strains, Phase IV (KMG-IV): sequencing the most valuable type-strain genomes for metagenomic binning, comparative biology and taxonomic classification.</title>
        <authorList>
            <person name="Goeker M."/>
        </authorList>
    </citation>
    <scope>NUCLEOTIDE SEQUENCE [LARGE SCALE GENOMIC DNA]</scope>
    <source>
        <strain evidence="13 14">DSM 5</strain>
    </source>
</reference>
<evidence type="ECO:0000256" key="4">
    <source>
        <dbReference type="ARBA" id="ARBA00022741"/>
    </source>
</evidence>
<dbReference type="OrthoDB" id="9806486at2"/>
<dbReference type="SUPFAM" id="SSF56719">
    <property type="entry name" value="Type II DNA topoisomerase"/>
    <property type="match status" value="1"/>
</dbReference>
<name>A0A2W7N478_9BACI</name>
<keyword evidence="7 9" id="KW-0238">DNA-binding</keyword>
<protein>
    <recommendedName>
        <fullName evidence="9">DNA gyrase subunit A</fullName>
        <ecNumber evidence="9">5.6.2.2</ecNumber>
    </recommendedName>
</protein>
<dbReference type="InterPro" id="IPR050220">
    <property type="entry name" value="Type_II_DNA_Topoisomerases"/>
</dbReference>
<evidence type="ECO:0000256" key="9">
    <source>
        <dbReference type="HAMAP-Rule" id="MF_01897"/>
    </source>
</evidence>
<dbReference type="RefSeq" id="WP_111440204.1">
    <property type="nucleotide sequence ID" value="NZ_QKZI01000006.1"/>
</dbReference>
<keyword evidence="5 9" id="KW-0067">ATP-binding</keyword>
<dbReference type="Proteomes" id="UP000248646">
    <property type="component" value="Unassembled WGS sequence"/>
</dbReference>
<dbReference type="PANTHER" id="PTHR43493:SF5">
    <property type="entry name" value="DNA GYRASE SUBUNIT A, CHLOROPLASTIC_MITOCHONDRIAL"/>
    <property type="match status" value="1"/>
</dbReference>
<dbReference type="HAMAP" id="MF_01897">
    <property type="entry name" value="GyrA"/>
    <property type="match status" value="1"/>
</dbReference>
<evidence type="ECO:0000256" key="3">
    <source>
        <dbReference type="ARBA" id="ARBA00022490"/>
    </source>
</evidence>
<dbReference type="GO" id="GO:0006265">
    <property type="term" value="P:DNA topological change"/>
    <property type="evidence" value="ECO:0007669"/>
    <property type="project" value="UniProtKB-UniRule"/>
</dbReference>
<dbReference type="InterPro" id="IPR005743">
    <property type="entry name" value="GyrA"/>
</dbReference>
<evidence type="ECO:0000256" key="7">
    <source>
        <dbReference type="ARBA" id="ARBA00023125"/>
    </source>
</evidence>
<keyword evidence="6 9" id="KW-0799">Topoisomerase</keyword>
<keyword evidence="14" id="KW-1185">Reference proteome</keyword>
<evidence type="ECO:0000259" key="12">
    <source>
        <dbReference type="PROSITE" id="PS52040"/>
    </source>
</evidence>